<reference evidence="1 2" key="1">
    <citation type="journal article" date="2019" name="bioRxiv">
        <title>Genomics, evolutionary history and diagnostics of the Alternaria alternata species group including apple and Asian pear pathotypes.</title>
        <authorList>
            <person name="Armitage A.D."/>
            <person name="Cockerton H.M."/>
            <person name="Sreenivasaprasad S."/>
            <person name="Woodhall J.W."/>
            <person name="Lane C.R."/>
            <person name="Harrison R.J."/>
            <person name="Clarkson J.P."/>
        </authorList>
    </citation>
    <scope>NUCLEOTIDE SEQUENCE [LARGE SCALE GENOMIC DNA]</scope>
    <source>
        <strain evidence="1 2">FERA 650</strain>
    </source>
</reference>
<dbReference type="EMBL" id="PDWZ02000022">
    <property type="protein sequence ID" value="KAB2098765.1"/>
    <property type="molecule type" value="Genomic_DNA"/>
</dbReference>
<gene>
    <name evidence="1" type="ORF">AG0111_0g13075</name>
</gene>
<keyword evidence="2" id="KW-1185">Reference proteome</keyword>
<evidence type="ECO:0000313" key="2">
    <source>
        <dbReference type="Proteomes" id="UP000293547"/>
    </source>
</evidence>
<organism evidence="1 2">
    <name type="scientific">Alternaria gaisen</name>
    <dbReference type="NCBI Taxonomy" id="167740"/>
    <lineage>
        <taxon>Eukaryota</taxon>
        <taxon>Fungi</taxon>
        <taxon>Dikarya</taxon>
        <taxon>Ascomycota</taxon>
        <taxon>Pezizomycotina</taxon>
        <taxon>Dothideomycetes</taxon>
        <taxon>Pleosporomycetidae</taxon>
        <taxon>Pleosporales</taxon>
        <taxon>Pleosporineae</taxon>
        <taxon>Pleosporaceae</taxon>
        <taxon>Alternaria</taxon>
        <taxon>Alternaria sect. Alternaria</taxon>
    </lineage>
</organism>
<comment type="caution">
    <text evidence="1">The sequence shown here is derived from an EMBL/GenBank/DDBJ whole genome shotgun (WGS) entry which is preliminary data.</text>
</comment>
<protein>
    <submittedName>
        <fullName evidence="1">Uncharacterized protein</fullName>
    </submittedName>
</protein>
<name>A0ACB6F354_9PLEO</name>
<sequence length="1039" mass="117446">MLPSSSLRRELIILASVNPKSLDDTVGGAEPEVIEKRARITGPISLVQELSAIAKANPVGLNDEYQYVPEEELYGLLHLDTIKRALSENVALDLAQYILDKARKTFATLCLVFELSDDYRTHAMLAFMKAEFTDEELSSETFVECQDDCEAVKPTCRQFFPSPEPWNLNRLYTFNERRWQFLVPNFDHKAFLHRFHHQQRLPWRSRFTEVVISSGNLSQVSYLKMIGRHQNLLKQRKDGTVIVAVKTLKVPDDVTDYDIVTEYFREAKAHDQLNERSAHLIRGIAAYELVNKDTKHNTYQIILEWADGGSLLSFWQKNRKPQLDNDVKQSRRNIRDLLKQFRGLAEALESMHFGTSLSRRSSIQNTETSVMETTHEPPRSPNGHTSLPTFRVTGVEAEVVIEESETESYSYGPNGGDRVATTKAVRRDSARRNSFTDYWRHGDIKPANILRFLDECQGTDSESVHEQQDNMDLDSVDDQEQAAQLGFLKLADLGRAQQHLDRTARRSTRETERFRTRWYEPPDLNPDLEHLSHGKISRLFDIWSMGCVFLDGLLWMFYGMDAIEDFQSKAQTSSESFVATPYWIKTGDGSYRVTDAALALMDNLSKACQEYSPALTDLVQLVKEKLLVVELPPGSEKYTEGCRTHARDMREELDHILNQTDKDDTYVFRVARNFDARLPLANASQLTSTLPIISGGAGKLGNSLNVPHSSSTPGLATRAAKSKDYTNTMTNAWKWLNDEAFAGSTIRPDQIPDDDDDLCLSCREVNLLSKELVFHKSDNEANVDNCPLCTLVTKSVAKAGIAWRNPLRFTRELDQFVLRQPGTTSVKILRLCRTKNSSESRLQEIPLGAPNLYKPDAQPDASGSFMRLPNTWLEDCNQAHSDTCAPQDNQTQLPKRLIDVSKIDKPKIVDSATLTNSAENRRYLAFSHKWGVMPANATTTVHDLPARRRGIPEEEIPKSFANAIAITKALGCRYLWIDSLCINQRCHDNDGDFKEQAGSMQSVYANAYCVIAASSAEGATEGFLQRNIESKILFTGTDV</sequence>
<evidence type="ECO:0000313" key="1">
    <source>
        <dbReference type="EMBL" id="KAB2098765.1"/>
    </source>
</evidence>
<accession>A0ACB6F354</accession>
<dbReference type="Proteomes" id="UP000293547">
    <property type="component" value="Unassembled WGS sequence"/>
</dbReference>
<proteinExistence type="predicted"/>